<sequence length="438" mass="47595">MYFFNRMRAFERSWGRSVSRLLTGRSWRPPEPEPAEAARRLAWAEGALAGKGPGDGLRFALVGPLPPAATGIAHFGATYFQAPGWAPDVYAPGSLDSLAAQAERWPSARVLPLEALGAPGTLDADVACVLQMGNSAHHVETLAAFTRVRGAGGRRIVYLHDAQLVRLWTARFGSDPFRIRRFYREHYPDRTFGLMDLYMPQDAESATPRGIRPLVALTAPDLLVVNNAFCADLVRRDLDGWGGAPPIRQLFHPIPARPNGVQQPPRRRRVGHFGAIGNGKRIEVLLEAMGQVTAQEPATLVLAGYEVGRFAHRHGLDRLPWIEIHDSPPDDRLTALMESVDVGVQMRSQTQGESSGVVAQLLSLGRPVIVSRTGGFAELGDAVTMVDPEAGPREVAEALEAALRDPHDAKAGDVLRSHGLEAFHRAFEALLDAPGSGR</sequence>
<dbReference type="Pfam" id="PF13692">
    <property type="entry name" value="Glyco_trans_1_4"/>
    <property type="match status" value="1"/>
</dbReference>
<gene>
    <name evidence="1" type="ORF">METESE_02680</name>
</gene>
<dbReference type="SUPFAM" id="SSF53756">
    <property type="entry name" value="UDP-Glycosyltransferase/glycogen phosphorylase"/>
    <property type="match status" value="1"/>
</dbReference>
<dbReference type="Gene3D" id="3.40.50.2000">
    <property type="entry name" value="Glycogen Phosphorylase B"/>
    <property type="match status" value="1"/>
</dbReference>
<evidence type="ECO:0008006" key="3">
    <source>
        <dbReference type="Google" id="ProtNLM"/>
    </source>
</evidence>
<dbReference type="EMBL" id="AP027081">
    <property type="protein sequence ID" value="BDU75310.1"/>
    <property type="molecule type" value="Genomic_DNA"/>
</dbReference>
<dbReference type="AlphaFoldDB" id="A0AA48GTD8"/>
<dbReference type="Proteomes" id="UP001228113">
    <property type="component" value="Chromosome"/>
</dbReference>
<keyword evidence="2" id="KW-1185">Reference proteome</keyword>
<evidence type="ECO:0000313" key="1">
    <source>
        <dbReference type="EMBL" id="BDU75310.1"/>
    </source>
</evidence>
<proteinExistence type="predicted"/>
<name>A0AA48GTD8_9BACT</name>
<accession>A0AA48GTD8</accession>
<evidence type="ECO:0000313" key="2">
    <source>
        <dbReference type="Proteomes" id="UP001228113"/>
    </source>
</evidence>
<dbReference type="KEGG" id="msea:METESE_02680"/>
<organism evidence="1 2">
    <name type="scientific">Mesoterricola sediminis</name>
    <dbReference type="NCBI Taxonomy" id="2927980"/>
    <lineage>
        <taxon>Bacteria</taxon>
        <taxon>Pseudomonadati</taxon>
        <taxon>Acidobacteriota</taxon>
        <taxon>Holophagae</taxon>
        <taxon>Holophagales</taxon>
        <taxon>Holophagaceae</taxon>
        <taxon>Mesoterricola</taxon>
    </lineage>
</organism>
<protein>
    <recommendedName>
        <fullName evidence="3">Glycosyltransferase</fullName>
    </recommendedName>
</protein>
<reference evidence="1" key="1">
    <citation type="journal article" date="2023" name="Int. J. Syst. Evol. Microbiol.">
        <title>Mesoterricola silvestris gen. nov., sp. nov., Mesoterricola sediminis sp. nov., Geothrix oryzae sp. nov., Geothrix edaphica sp. nov., Geothrix rubra sp. nov., and Geothrix limicola sp. nov., six novel members of Acidobacteriota isolated from soils.</title>
        <authorList>
            <person name="Itoh H."/>
            <person name="Sugisawa Y."/>
            <person name="Mise K."/>
            <person name="Xu Z."/>
            <person name="Kuniyasu M."/>
            <person name="Ushijima N."/>
            <person name="Kawano K."/>
            <person name="Kobayashi E."/>
            <person name="Shiratori Y."/>
            <person name="Masuda Y."/>
            <person name="Senoo K."/>
        </authorList>
    </citation>
    <scope>NUCLEOTIDE SEQUENCE</scope>
    <source>
        <strain evidence="1">W786</strain>
    </source>
</reference>